<keyword evidence="6" id="KW-1133">Transmembrane helix</keyword>
<keyword evidence="7" id="KW-0472">Membrane</keyword>
<gene>
    <name evidence="9" type="ORF">CK203_039833</name>
</gene>
<dbReference type="Proteomes" id="UP000288805">
    <property type="component" value="Unassembled WGS sequence"/>
</dbReference>
<evidence type="ECO:0000256" key="5">
    <source>
        <dbReference type="ARBA" id="ARBA00022824"/>
    </source>
</evidence>
<dbReference type="InterPro" id="IPR016574">
    <property type="entry name" value="Nicalin"/>
</dbReference>
<evidence type="ECO:0000256" key="7">
    <source>
        <dbReference type="ARBA" id="ARBA00023136"/>
    </source>
</evidence>
<proteinExistence type="inferred from homology"/>
<accession>A0A438HQH0</accession>
<evidence type="ECO:0000313" key="10">
    <source>
        <dbReference type="Proteomes" id="UP000288805"/>
    </source>
</evidence>
<keyword evidence="8" id="KW-0325">Glycoprotein</keyword>
<dbReference type="AlphaFoldDB" id="A0A438HQH0"/>
<evidence type="ECO:0000256" key="1">
    <source>
        <dbReference type="ARBA" id="ARBA00004389"/>
    </source>
</evidence>
<reference evidence="9 10" key="1">
    <citation type="journal article" date="2018" name="PLoS Genet.">
        <title>Population sequencing reveals clonal diversity and ancestral inbreeding in the grapevine cultivar Chardonnay.</title>
        <authorList>
            <person name="Roach M.J."/>
            <person name="Johnson D.L."/>
            <person name="Bohlmann J."/>
            <person name="van Vuuren H.J."/>
            <person name="Jones S.J."/>
            <person name="Pretorius I.S."/>
            <person name="Schmidt S.A."/>
            <person name="Borneman A.R."/>
        </authorList>
    </citation>
    <scope>NUCLEOTIDE SEQUENCE [LARGE SCALE GENOMIC DNA]</scope>
    <source>
        <strain evidence="10">cv. Chardonnay</strain>
        <tissue evidence="9">Leaf</tissue>
    </source>
</reference>
<evidence type="ECO:0000313" key="9">
    <source>
        <dbReference type="EMBL" id="RVW86689.1"/>
    </source>
</evidence>
<protein>
    <submittedName>
        <fullName evidence="9">Uncharacterized protein</fullName>
    </submittedName>
</protein>
<sequence length="299" mass="33338">MGHQVTPFVGFVVGDASNKEAWVNEVWTAEGEWGGSWNPCFNRPFNDWEMEEVERLFCCLEGKKTVLARLVLDHFSILLDGGGLRKGPTSFKFENMWLKEEGFKSVLRMWWEGLNFSGSASFILAEKSKALKPVLRSWNKEVFGKGWKGPFTEEEMYGALSSFSGVKLQAQIETASGGLLFLLPRMISSENGDDMGRGDQTFEEKLMRNILGELEQLLIHASIPYPVYFAFEDDNIDDVLTDIKRNDATSQPATATTGGGLNLTPEAPVDLNSKLLRKGNPHPFEPSNVEALTKACLNS</sequence>
<keyword evidence="5" id="KW-0256">Endoplasmic reticulum</keyword>
<dbReference type="PANTHER" id="PTHR31826">
    <property type="entry name" value="NICALIN"/>
    <property type="match status" value="1"/>
</dbReference>
<comment type="subcellular location">
    <subcellularLocation>
        <location evidence="1">Endoplasmic reticulum membrane</location>
        <topology evidence="1">Single-pass membrane protein</topology>
    </subcellularLocation>
</comment>
<comment type="caution">
    <text evidence="9">The sequence shown here is derived from an EMBL/GenBank/DDBJ whole genome shotgun (WGS) entry which is preliminary data.</text>
</comment>
<dbReference type="GO" id="GO:0009966">
    <property type="term" value="P:regulation of signal transduction"/>
    <property type="evidence" value="ECO:0007669"/>
    <property type="project" value="InterPro"/>
</dbReference>
<keyword evidence="4" id="KW-0732">Signal</keyword>
<dbReference type="GO" id="GO:0005789">
    <property type="term" value="C:endoplasmic reticulum membrane"/>
    <property type="evidence" value="ECO:0007669"/>
    <property type="project" value="UniProtKB-SubCell"/>
</dbReference>
<organism evidence="9 10">
    <name type="scientific">Vitis vinifera</name>
    <name type="common">Grape</name>
    <dbReference type="NCBI Taxonomy" id="29760"/>
    <lineage>
        <taxon>Eukaryota</taxon>
        <taxon>Viridiplantae</taxon>
        <taxon>Streptophyta</taxon>
        <taxon>Embryophyta</taxon>
        <taxon>Tracheophyta</taxon>
        <taxon>Spermatophyta</taxon>
        <taxon>Magnoliopsida</taxon>
        <taxon>eudicotyledons</taxon>
        <taxon>Gunneridae</taxon>
        <taxon>Pentapetalae</taxon>
        <taxon>rosids</taxon>
        <taxon>Vitales</taxon>
        <taxon>Vitaceae</taxon>
        <taxon>Viteae</taxon>
        <taxon>Vitis</taxon>
    </lineage>
</organism>
<name>A0A438HQH0_VITVI</name>
<keyword evidence="3" id="KW-0812">Transmembrane</keyword>
<evidence type="ECO:0000256" key="6">
    <source>
        <dbReference type="ARBA" id="ARBA00022989"/>
    </source>
</evidence>
<evidence type="ECO:0000256" key="8">
    <source>
        <dbReference type="ARBA" id="ARBA00023180"/>
    </source>
</evidence>
<dbReference type="EMBL" id="QGNW01000191">
    <property type="protein sequence ID" value="RVW86689.1"/>
    <property type="molecule type" value="Genomic_DNA"/>
</dbReference>
<comment type="similarity">
    <text evidence="2">Belongs to the nicastrin family.</text>
</comment>
<evidence type="ECO:0000256" key="3">
    <source>
        <dbReference type="ARBA" id="ARBA00022692"/>
    </source>
</evidence>
<evidence type="ECO:0000256" key="4">
    <source>
        <dbReference type="ARBA" id="ARBA00022729"/>
    </source>
</evidence>
<evidence type="ECO:0000256" key="2">
    <source>
        <dbReference type="ARBA" id="ARBA00007717"/>
    </source>
</evidence>